<dbReference type="InterPro" id="IPR027417">
    <property type="entry name" value="P-loop_NTPase"/>
</dbReference>
<keyword evidence="6 12" id="KW-0067">ATP-binding</keyword>
<keyword evidence="8 9" id="KW-0472">Membrane</keyword>
<dbReference type="Gene3D" id="3.40.50.300">
    <property type="entry name" value="P-loop containing nucleotide triphosphate hydrolases"/>
    <property type="match status" value="1"/>
</dbReference>
<evidence type="ECO:0000259" key="11">
    <source>
        <dbReference type="PROSITE" id="PS50929"/>
    </source>
</evidence>
<dbReference type="PROSITE" id="PS50929">
    <property type="entry name" value="ABC_TM1F"/>
    <property type="match status" value="1"/>
</dbReference>
<dbReference type="InterPro" id="IPR036640">
    <property type="entry name" value="ABC1_TM_sf"/>
</dbReference>
<dbReference type="InterPro" id="IPR003593">
    <property type="entry name" value="AAA+_ATPase"/>
</dbReference>
<gene>
    <name evidence="12" type="ORF">H8689_10480</name>
</gene>
<feature type="transmembrane region" description="Helical" evidence="9">
    <location>
        <begin position="177"/>
        <end position="196"/>
    </location>
</feature>
<feature type="transmembrane region" description="Helical" evidence="9">
    <location>
        <begin position="12"/>
        <end position="34"/>
    </location>
</feature>
<keyword evidence="2" id="KW-0813">Transport</keyword>
<keyword evidence="3" id="KW-1003">Cell membrane</keyword>
<dbReference type="PROSITE" id="PS00211">
    <property type="entry name" value="ABC_TRANSPORTER_1"/>
    <property type="match status" value="1"/>
</dbReference>
<keyword evidence="7 9" id="KW-1133">Transmembrane helix</keyword>
<reference evidence="12 13" key="1">
    <citation type="submission" date="2020-08" db="EMBL/GenBank/DDBJ databases">
        <title>Genome public.</title>
        <authorList>
            <person name="Liu C."/>
            <person name="Sun Q."/>
        </authorList>
    </citation>
    <scope>NUCLEOTIDE SEQUENCE [LARGE SCALE GENOMIC DNA]</scope>
    <source>
        <strain evidence="12 13">NSJ-26</strain>
    </source>
</reference>
<evidence type="ECO:0000256" key="4">
    <source>
        <dbReference type="ARBA" id="ARBA00022692"/>
    </source>
</evidence>
<dbReference type="InterPro" id="IPR017871">
    <property type="entry name" value="ABC_transporter-like_CS"/>
</dbReference>
<organism evidence="12 13">
    <name type="scientific">Wansuia hejianensis</name>
    <dbReference type="NCBI Taxonomy" id="2763667"/>
    <lineage>
        <taxon>Bacteria</taxon>
        <taxon>Bacillati</taxon>
        <taxon>Bacillota</taxon>
        <taxon>Clostridia</taxon>
        <taxon>Lachnospirales</taxon>
        <taxon>Lachnospiraceae</taxon>
        <taxon>Wansuia</taxon>
    </lineage>
</organism>
<dbReference type="RefSeq" id="WP_249324398.1">
    <property type="nucleotide sequence ID" value="NZ_JACRTK010000004.1"/>
</dbReference>
<dbReference type="GO" id="GO:0015421">
    <property type="term" value="F:ABC-type oligopeptide transporter activity"/>
    <property type="evidence" value="ECO:0007669"/>
    <property type="project" value="TreeGrafter"/>
</dbReference>
<evidence type="ECO:0000256" key="6">
    <source>
        <dbReference type="ARBA" id="ARBA00022840"/>
    </source>
</evidence>
<dbReference type="AlphaFoldDB" id="A0A926EYY9"/>
<dbReference type="PANTHER" id="PTHR43394">
    <property type="entry name" value="ATP-DEPENDENT PERMEASE MDL1, MITOCHONDRIAL"/>
    <property type="match status" value="1"/>
</dbReference>
<proteinExistence type="predicted"/>
<comment type="caution">
    <text evidence="12">The sequence shown here is derived from an EMBL/GenBank/DDBJ whole genome shotgun (WGS) entry which is preliminary data.</text>
</comment>
<comment type="subcellular location">
    <subcellularLocation>
        <location evidence="1">Cell membrane</location>
        <topology evidence="1">Multi-pass membrane protein</topology>
    </subcellularLocation>
</comment>
<dbReference type="CDD" id="cd18542">
    <property type="entry name" value="ABC_6TM_YknU_like"/>
    <property type="match status" value="1"/>
</dbReference>
<keyword evidence="4 9" id="KW-0812">Transmembrane</keyword>
<dbReference type="SUPFAM" id="SSF90123">
    <property type="entry name" value="ABC transporter transmembrane region"/>
    <property type="match status" value="1"/>
</dbReference>
<dbReference type="Pfam" id="PF00005">
    <property type="entry name" value="ABC_tran"/>
    <property type="match status" value="1"/>
</dbReference>
<evidence type="ECO:0000313" key="12">
    <source>
        <dbReference type="EMBL" id="MBC8591536.1"/>
    </source>
</evidence>
<feature type="transmembrane region" description="Helical" evidence="9">
    <location>
        <begin position="289"/>
        <end position="308"/>
    </location>
</feature>
<feature type="transmembrane region" description="Helical" evidence="9">
    <location>
        <begin position="260"/>
        <end position="283"/>
    </location>
</feature>
<evidence type="ECO:0000256" key="3">
    <source>
        <dbReference type="ARBA" id="ARBA00022475"/>
    </source>
</evidence>
<evidence type="ECO:0000313" key="13">
    <source>
        <dbReference type="Proteomes" id="UP000601522"/>
    </source>
</evidence>
<dbReference type="EMBL" id="JACRTK010000004">
    <property type="protein sequence ID" value="MBC8591536.1"/>
    <property type="molecule type" value="Genomic_DNA"/>
</dbReference>
<dbReference type="Proteomes" id="UP000601522">
    <property type="component" value="Unassembled WGS sequence"/>
</dbReference>
<feature type="domain" description="ABC transmembrane type-1" evidence="11">
    <location>
        <begin position="19"/>
        <end position="320"/>
    </location>
</feature>
<dbReference type="InterPro" id="IPR039421">
    <property type="entry name" value="Type_1_exporter"/>
</dbReference>
<accession>A0A926EYY9</accession>
<dbReference type="SMART" id="SM00382">
    <property type="entry name" value="AAA"/>
    <property type="match status" value="1"/>
</dbReference>
<feature type="transmembrane region" description="Helical" evidence="9">
    <location>
        <begin position="74"/>
        <end position="94"/>
    </location>
</feature>
<dbReference type="InterPro" id="IPR003439">
    <property type="entry name" value="ABC_transporter-like_ATP-bd"/>
</dbReference>
<sequence>MKEFKKLIHFTKGFGLIYVLGIISVIISQGITILNPLVLKTTIDSIIGERAVDSFTVSKIINFLGGRDELRGKLWKIGLIIICIALFRGVFLFLKNTLSSKAAEGIAENIKNRLYDHIQKLPYEYHTKVDTGDLIQRCTSDVDTVRRFLAIQLMEVIGSLFMLMFTLVIMFNLSTKMAMVSISVLPITFSFAIIFFKKVRKDFQASDEAEASLSTVLQENLTGIRVVKAFSRQKYEVENFDKKNKEHRDLTYRLIRNLSIYWAFSDFVSFFQIGLVLIVGSYFTVTGSITLGTLIAFTTYVNMLVWPVRQMGRTLTDMGKAFVSIGRIDDILKQPIEILSPTGREPIIYGGIDFENIYFAYDEGKYVLKDISFSINPGETIAFIGPTGSGKSSLVHLLPRLYEYNQGSIKIDGIELNTIDKYWIRKNIGLVLQEPFLYAKTIKENIKLADPNLSDIKVYEAAKTASIHEDIIEFENKYETLVGERGVSLSGGQKQRMAIARTIIKNCPIVIFDDSLSAVDTATDIEIRSALTARKDKATTIIISHRISTVSEADMIYVIDKGRIIQKGKHRELINKEGLYKRVYEIQSSYENRSKCI</sequence>
<dbReference type="InterPro" id="IPR011527">
    <property type="entry name" value="ABC1_TM_dom"/>
</dbReference>
<dbReference type="Gene3D" id="1.20.1560.10">
    <property type="entry name" value="ABC transporter type 1, transmembrane domain"/>
    <property type="match status" value="1"/>
</dbReference>
<dbReference type="Pfam" id="PF00664">
    <property type="entry name" value="ABC_membrane"/>
    <property type="match status" value="1"/>
</dbReference>
<dbReference type="GO" id="GO:0005886">
    <property type="term" value="C:plasma membrane"/>
    <property type="evidence" value="ECO:0007669"/>
    <property type="project" value="UniProtKB-SubCell"/>
</dbReference>
<dbReference type="FunFam" id="3.40.50.300:FF:000221">
    <property type="entry name" value="Multidrug ABC transporter ATP-binding protein"/>
    <property type="match status" value="1"/>
</dbReference>
<protein>
    <submittedName>
        <fullName evidence="12">ABC transporter ATP-binding protein</fullName>
    </submittedName>
</protein>
<evidence type="ECO:0000259" key="10">
    <source>
        <dbReference type="PROSITE" id="PS50893"/>
    </source>
</evidence>
<evidence type="ECO:0000256" key="8">
    <source>
        <dbReference type="ARBA" id="ARBA00023136"/>
    </source>
</evidence>
<dbReference type="GO" id="GO:0016887">
    <property type="term" value="F:ATP hydrolysis activity"/>
    <property type="evidence" value="ECO:0007669"/>
    <property type="project" value="InterPro"/>
</dbReference>
<dbReference type="SUPFAM" id="SSF52540">
    <property type="entry name" value="P-loop containing nucleoside triphosphate hydrolases"/>
    <property type="match status" value="1"/>
</dbReference>
<keyword evidence="13" id="KW-1185">Reference proteome</keyword>
<dbReference type="GO" id="GO:0005524">
    <property type="term" value="F:ATP binding"/>
    <property type="evidence" value="ECO:0007669"/>
    <property type="project" value="UniProtKB-KW"/>
</dbReference>
<feature type="domain" description="ABC transporter" evidence="10">
    <location>
        <begin position="352"/>
        <end position="586"/>
    </location>
</feature>
<evidence type="ECO:0000256" key="7">
    <source>
        <dbReference type="ARBA" id="ARBA00022989"/>
    </source>
</evidence>
<evidence type="ECO:0000256" key="5">
    <source>
        <dbReference type="ARBA" id="ARBA00022741"/>
    </source>
</evidence>
<dbReference type="PROSITE" id="PS50893">
    <property type="entry name" value="ABC_TRANSPORTER_2"/>
    <property type="match status" value="1"/>
</dbReference>
<dbReference type="PANTHER" id="PTHR43394:SF1">
    <property type="entry name" value="ATP-BINDING CASSETTE SUB-FAMILY B MEMBER 10, MITOCHONDRIAL"/>
    <property type="match status" value="1"/>
</dbReference>
<keyword evidence="5" id="KW-0547">Nucleotide-binding</keyword>
<evidence type="ECO:0000256" key="9">
    <source>
        <dbReference type="SAM" id="Phobius"/>
    </source>
</evidence>
<evidence type="ECO:0000256" key="1">
    <source>
        <dbReference type="ARBA" id="ARBA00004651"/>
    </source>
</evidence>
<feature type="transmembrane region" description="Helical" evidence="9">
    <location>
        <begin position="153"/>
        <end position="171"/>
    </location>
</feature>
<name>A0A926EYY9_9FIRM</name>
<evidence type="ECO:0000256" key="2">
    <source>
        <dbReference type="ARBA" id="ARBA00022448"/>
    </source>
</evidence>